<feature type="domain" description="MobA-like NTP transferase" evidence="4">
    <location>
        <begin position="2"/>
        <end position="127"/>
    </location>
</feature>
<dbReference type="Pfam" id="PF12804">
    <property type="entry name" value="NTP_transf_3"/>
    <property type="match status" value="1"/>
</dbReference>
<accession>A0A5M6IFZ7</accession>
<keyword evidence="1 5" id="KW-0808">Transferase</keyword>
<dbReference type="OrthoDB" id="9788272at2"/>
<protein>
    <submittedName>
        <fullName evidence="5">Nucleotidyltransferase family protein</fullName>
    </submittedName>
</protein>
<evidence type="ECO:0000313" key="6">
    <source>
        <dbReference type="Proteomes" id="UP000324065"/>
    </source>
</evidence>
<evidence type="ECO:0000256" key="3">
    <source>
        <dbReference type="ARBA" id="ARBA00022842"/>
    </source>
</evidence>
<dbReference type="InterPro" id="IPR050065">
    <property type="entry name" value="GlmU-like"/>
</dbReference>
<evidence type="ECO:0000256" key="2">
    <source>
        <dbReference type="ARBA" id="ARBA00022695"/>
    </source>
</evidence>
<evidence type="ECO:0000259" key="4">
    <source>
        <dbReference type="Pfam" id="PF12804"/>
    </source>
</evidence>
<reference evidence="5 6" key="1">
    <citation type="submission" date="2019-09" db="EMBL/GenBank/DDBJ databases">
        <title>Genome sequence of Roseospira marina, one of the more divergent members of the non-sulfur purple photosynthetic bacterial family, the Rhodospirillaceae.</title>
        <authorList>
            <person name="Meyer T."/>
            <person name="Kyndt J."/>
        </authorList>
    </citation>
    <scope>NUCLEOTIDE SEQUENCE [LARGE SCALE GENOMIC DNA]</scope>
    <source>
        <strain evidence="5 6">DSM 15113</strain>
    </source>
</reference>
<dbReference type="EMBL" id="VWPJ01000002">
    <property type="protein sequence ID" value="KAA5607174.1"/>
    <property type="molecule type" value="Genomic_DNA"/>
</dbReference>
<proteinExistence type="predicted"/>
<dbReference type="SUPFAM" id="SSF53448">
    <property type="entry name" value="Nucleotide-diphospho-sugar transferases"/>
    <property type="match status" value="1"/>
</dbReference>
<dbReference type="Gene3D" id="3.90.550.10">
    <property type="entry name" value="Spore Coat Polysaccharide Biosynthesis Protein SpsA, Chain A"/>
    <property type="match status" value="1"/>
</dbReference>
<sequence length="236" mass="26014">MVLAAGKGSRMRPITKRTPKPLIKVRGVPVIDWTLDRMATVGVETCVVNVHHLADDVRAHLAHRKTPTIVFSDETDQLMDTGGGVKRALPLLGPDPFLVANGDILWLDGIRPALTRLAEAWDPARMDMLLLVVPLASANGYEGRGDFCLDGWGRPRRRKSHEIAPFVHGGVLITTPTLFEDTPDEPFSLNRLFNRAMDEERLYATVHDGEWYHVGTPAALALAEAKLGEPNLCSDQ</sequence>
<keyword evidence="3" id="KW-0460">Magnesium</keyword>
<organism evidence="5 6">
    <name type="scientific">Roseospira marina</name>
    <dbReference type="NCBI Taxonomy" id="140057"/>
    <lineage>
        <taxon>Bacteria</taxon>
        <taxon>Pseudomonadati</taxon>
        <taxon>Pseudomonadota</taxon>
        <taxon>Alphaproteobacteria</taxon>
        <taxon>Rhodospirillales</taxon>
        <taxon>Rhodospirillaceae</taxon>
        <taxon>Roseospira</taxon>
    </lineage>
</organism>
<keyword evidence="6" id="KW-1185">Reference proteome</keyword>
<dbReference type="InterPro" id="IPR025877">
    <property type="entry name" value="MobA-like_NTP_Trfase"/>
</dbReference>
<dbReference type="PANTHER" id="PTHR43584">
    <property type="entry name" value="NUCLEOTIDYL TRANSFERASE"/>
    <property type="match status" value="1"/>
</dbReference>
<dbReference type="AlphaFoldDB" id="A0A5M6IFZ7"/>
<dbReference type="Proteomes" id="UP000324065">
    <property type="component" value="Unassembled WGS sequence"/>
</dbReference>
<dbReference type="PANTHER" id="PTHR43584:SF8">
    <property type="entry name" value="N-ACETYLMURAMATE ALPHA-1-PHOSPHATE URIDYLYLTRANSFERASE"/>
    <property type="match status" value="1"/>
</dbReference>
<dbReference type="CDD" id="cd06422">
    <property type="entry name" value="NTP_transferase_like_1"/>
    <property type="match status" value="1"/>
</dbReference>
<dbReference type="InterPro" id="IPR029044">
    <property type="entry name" value="Nucleotide-diphossugar_trans"/>
</dbReference>
<keyword evidence="2" id="KW-0548">Nucleotidyltransferase</keyword>
<gene>
    <name evidence="5" type="ORF">F1188_04265</name>
</gene>
<name>A0A5M6IFZ7_9PROT</name>
<evidence type="ECO:0000256" key="1">
    <source>
        <dbReference type="ARBA" id="ARBA00022679"/>
    </source>
</evidence>
<evidence type="ECO:0000313" key="5">
    <source>
        <dbReference type="EMBL" id="KAA5607174.1"/>
    </source>
</evidence>
<comment type="caution">
    <text evidence="5">The sequence shown here is derived from an EMBL/GenBank/DDBJ whole genome shotgun (WGS) entry which is preliminary data.</text>
</comment>
<dbReference type="GO" id="GO:0016779">
    <property type="term" value="F:nucleotidyltransferase activity"/>
    <property type="evidence" value="ECO:0007669"/>
    <property type="project" value="UniProtKB-KW"/>
</dbReference>